<evidence type="ECO:0000313" key="2">
    <source>
        <dbReference type="Proteomes" id="UP001069090"/>
    </source>
</evidence>
<proteinExistence type="predicted"/>
<organism evidence="1 2">
    <name type="scientific">Dasania phycosphaerae</name>
    <dbReference type="NCBI Taxonomy" id="2950436"/>
    <lineage>
        <taxon>Bacteria</taxon>
        <taxon>Pseudomonadati</taxon>
        <taxon>Pseudomonadota</taxon>
        <taxon>Gammaproteobacteria</taxon>
        <taxon>Cellvibrionales</taxon>
        <taxon>Spongiibacteraceae</taxon>
        <taxon>Dasania</taxon>
    </lineage>
</organism>
<accession>A0A9J6RR53</accession>
<comment type="caution">
    <text evidence="1">The sequence shown here is derived from an EMBL/GenBank/DDBJ whole genome shotgun (WGS) entry which is preliminary data.</text>
</comment>
<keyword evidence="2" id="KW-1185">Reference proteome</keyword>
<evidence type="ECO:0000313" key="1">
    <source>
        <dbReference type="EMBL" id="MCZ0866769.1"/>
    </source>
</evidence>
<dbReference type="Proteomes" id="UP001069090">
    <property type="component" value="Unassembled WGS sequence"/>
</dbReference>
<dbReference type="PANTHER" id="PTHR30203:SF23">
    <property type="entry name" value="OUTER MEMBRANE EFFLUX PROTEIN"/>
    <property type="match status" value="1"/>
</dbReference>
<dbReference type="PANTHER" id="PTHR30203">
    <property type="entry name" value="OUTER MEMBRANE CATION EFFLUX PROTEIN"/>
    <property type="match status" value="1"/>
</dbReference>
<sequence>MNIYTFSPLFSLTIKYIFIIVFVITKIESPLADTKGESNNSLNISSEVKGINNSLLLSLPVDSSAISLNTISNTLSIKNTQTLSLEAAVQTAQANDPWLLGSQHRQESVLSLSDFSSTLPDPKITLGFANLPANNFDFGQENMTQFNVGVSQMFPRGDSLNIKSRQLKIMSGLYPYQRENRKAQVAVTVAKLWFDAYKAQESIALIKRDRSLFEQLGDVAEASYSSALGKTRQQDIIRAQLELTRLDDKLTVLNQQRDVALQRLTEWRSGYFLPQESANNTTDSLGLNTALYSLGLHLDKHLPEILLLNPELYVNPQETQPQTLYQYMINHAVVQELEQKIKASSTGIELAKQKYKPEWGINASYGYRDEDPTGRERSDLFSIGVSFDVPLFTSNRQDKEVQSAVSKTEALRTDKWLLLRKLMASFEATKSQLLRLNQRLELYRMQLLPQTHEQAEASLTAYTNDDGDFAEVVRARIAVLNTNLDALSIEVDRQKSHVQLNYFFMLNANQIIASRPITSKPENIHE</sequence>
<dbReference type="AlphaFoldDB" id="A0A9J6RR53"/>
<dbReference type="EMBL" id="JAPTGG010000016">
    <property type="protein sequence ID" value="MCZ0866769.1"/>
    <property type="molecule type" value="Genomic_DNA"/>
</dbReference>
<dbReference type="Gene3D" id="1.20.1600.10">
    <property type="entry name" value="Outer membrane efflux proteins (OEP)"/>
    <property type="match status" value="1"/>
</dbReference>
<gene>
    <name evidence="1" type="ORF">O0V09_16270</name>
</gene>
<dbReference type="InterPro" id="IPR010131">
    <property type="entry name" value="MdtP/NodT-like"/>
</dbReference>
<dbReference type="SUPFAM" id="SSF56954">
    <property type="entry name" value="Outer membrane efflux proteins (OEP)"/>
    <property type="match status" value="1"/>
</dbReference>
<name>A0A9J6RR53_9GAMM</name>
<reference evidence="1 2" key="1">
    <citation type="submission" date="2022-12" db="EMBL/GenBank/DDBJ databases">
        <title>Dasania phycosphaerae sp. nov., isolated from particulate material of the south coast of Korea.</title>
        <authorList>
            <person name="Jiang Y."/>
        </authorList>
    </citation>
    <scope>NUCLEOTIDE SEQUENCE [LARGE SCALE GENOMIC DNA]</scope>
    <source>
        <strain evidence="1 2">GY-19</strain>
    </source>
</reference>
<dbReference type="RefSeq" id="WP_268905281.1">
    <property type="nucleotide sequence ID" value="NZ_JAPTGG010000016.1"/>
</dbReference>
<protein>
    <submittedName>
        <fullName evidence="1">TolC family protein</fullName>
    </submittedName>
</protein>
<dbReference type="GO" id="GO:0015562">
    <property type="term" value="F:efflux transmembrane transporter activity"/>
    <property type="evidence" value="ECO:0007669"/>
    <property type="project" value="InterPro"/>
</dbReference>